<dbReference type="InterPro" id="IPR003676">
    <property type="entry name" value="SAUR_fam"/>
</dbReference>
<proteinExistence type="inferred from homology"/>
<evidence type="ECO:0000256" key="1">
    <source>
        <dbReference type="ARBA" id="ARBA00006974"/>
    </source>
</evidence>
<evidence type="ECO:0000256" key="2">
    <source>
        <dbReference type="ARBA" id="ARBA00022473"/>
    </source>
</evidence>
<sequence length="108" mass="12236">MRRKKKKNMGVERGSGKGLKQMLKRCSSLGKKSNVHVNSNGVPKGHFVVYVGLSRSRHIIPISFLTHPIFQMLLRQSEVEFGFYQDNGLTIPCDEDFFLSLISSINQP</sequence>
<evidence type="ECO:0000313" key="4">
    <source>
        <dbReference type="EMBL" id="KAF2570075.1"/>
    </source>
</evidence>
<comment type="caution">
    <text evidence="4">The sequence shown here is derived from an EMBL/GenBank/DDBJ whole genome shotgun (WGS) entry which is preliminary data.</text>
</comment>
<dbReference type="PANTHER" id="PTHR31374:SF162">
    <property type="entry name" value="AUXIN-INDUCED PROTEIN-LIKE"/>
    <property type="match status" value="1"/>
</dbReference>
<evidence type="ECO:0000256" key="3">
    <source>
        <dbReference type="ARBA" id="ARBA00022604"/>
    </source>
</evidence>
<accession>A0A8S9IKV6</accession>
<dbReference type="EMBL" id="QGKY02001015">
    <property type="protein sequence ID" value="KAF2570075.1"/>
    <property type="molecule type" value="Genomic_DNA"/>
</dbReference>
<organism evidence="4">
    <name type="scientific">Brassica cretica</name>
    <name type="common">Mustard</name>
    <dbReference type="NCBI Taxonomy" id="69181"/>
    <lineage>
        <taxon>Eukaryota</taxon>
        <taxon>Viridiplantae</taxon>
        <taxon>Streptophyta</taxon>
        <taxon>Embryophyta</taxon>
        <taxon>Tracheophyta</taxon>
        <taxon>Spermatophyta</taxon>
        <taxon>Magnoliopsida</taxon>
        <taxon>eudicotyledons</taxon>
        <taxon>Gunneridae</taxon>
        <taxon>Pentapetalae</taxon>
        <taxon>rosids</taxon>
        <taxon>malvids</taxon>
        <taxon>Brassicales</taxon>
        <taxon>Brassicaceae</taxon>
        <taxon>Brassiceae</taxon>
        <taxon>Brassica</taxon>
    </lineage>
</organism>
<gene>
    <name evidence="4" type="ORF">F2Q70_00000800</name>
</gene>
<reference evidence="4" key="1">
    <citation type="submission" date="2019-12" db="EMBL/GenBank/DDBJ databases">
        <title>Genome sequencing and annotation of Brassica cretica.</title>
        <authorList>
            <person name="Studholme D.J."/>
            <person name="Sarris P.F."/>
        </authorList>
    </citation>
    <scope>NUCLEOTIDE SEQUENCE</scope>
    <source>
        <strain evidence="4">PFS-102/07</strain>
        <tissue evidence="4">Leaf</tissue>
    </source>
</reference>
<comment type="similarity">
    <text evidence="1">Belongs to the ARG7 family.</text>
</comment>
<keyword evidence="2" id="KW-0217">Developmental protein</keyword>
<keyword evidence="3" id="KW-0341">Growth regulation</keyword>
<dbReference type="AlphaFoldDB" id="A0A8S9IKV6"/>
<dbReference type="Pfam" id="PF02519">
    <property type="entry name" value="Auxin_inducible"/>
    <property type="match status" value="1"/>
</dbReference>
<name>A0A8S9IKV6_BRACR</name>
<dbReference type="PANTHER" id="PTHR31374">
    <property type="entry name" value="AUXIN-INDUCED PROTEIN-LIKE-RELATED"/>
    <property type="match status" value="1"/>
</dbReference>
<dbReference type="GO" id="GO:0009733">
    <property type="term" value="P:response to auxin"/>
    <property type="evidence" value="ECO:0007669"/>
    <property type="project" value="InterPro"/>
</dbReference>
<protein>
    <submittedName>
        <fullName evidence="4">Uncharacterized protein</fullName>
    </submittedName>
</protein>